<dbReference type="InterPro" id="IPR020846">
    <property type="entry name" value="MFS_dom"/>
</dbReference>
<keyword evidence="11" id="KW-1185">Reference proteome</keyword>
<dbReference type="PRINTS" id="PR00171">
    <property type="entry name" value="SUGRTRNSPORT"/>
</dbReference>
<feature type="transmembrane region" description="Helical" evidence="8">
    <location>
        <begin position="150"/>
        <end position="171"/>
    </location>
</feature>
<dbReference type="PROSITE" id="PS00216">
    <property type="entry name" value="SUGAR_TRANSPORT_1"/>
    <property type="match status" value="1"/>
</dbReference>
<keyword evidence="3" id="KW-0813">Transport</keyword>
<proteinExistence type="inferred from homology"/>
<evidence type="ECO:0000256" key="7">
    <source>
        <dbReference type="SAM" id="MobiDB-lite"/>
    </source>
</evidence>
<dbReference type="Proteomes" id="UP000192927">
    <property type="component" value="Unassembled WGS sequence"/>
</dbReference>
<dbReference type="Pfam" id="PF00083">
    <property type="entry name" value="Sugar_tr"/>
    <property type="match status" value="1"/>
</dbReference>
<dbReference type="InterPro" id="IPR005828">
    <property type="entry name" value="MFS_sugar_transport-like"/>
</dbReference>
<evidence type="ECO:0000313" key="11">
    <source>
        <dbReference type="Proteomes" id="UP000192927"/>
    </source>
</evidence>
<evidence type="ECO:0000256" key="8">
    <source>
        <dbReference type="SAM" id="Phobius"/>
    </source>
</evidence>
<dbReference type="InterPro" id="IPR027417">
    <property type="entry name" value="P-loop_NTPase"/>
</dbReference>
<feature type="compositionally biased region" description="Low complexity" evidence="7">
    <location>
        <begin position="684"/>
        <end position="703"/>
    </location>
</feature>
<dbReference type="NCBIfam" id="TIGR00879">
    <property type="entry name" value="SP"/>
    <property type="match status" value="1"/>
</dbReference>
<feature type="region of interest" description="Disordered" evidence="7">
    <location>
        <begin position="806"/>
        <end position="827"/>
    </location>
</feature>
<name>A0A1W5DA12_9LECA</name>
<feature type="transmembrane region" description="Helical" evidence="8">
    <location>
        <begin position="486"/>
        <end position="507"/>
    </location>
</feature>
<protein>
    <submittedName>
        <fullName evidence="10">Mfs monosaccharide</fullName>
    </submittedName>
</protein>
<feature type="region of interest" description="Disordered" evidence="7">
    <location>
        <begin position="683"/>
        <end position="758"/>
    </location>
</feature>
<organism evidence="10 11">
    <name type="scientific">Lasallia pustulata</name>
    <dbReference type="NCBI Taxonomy" id="136370"/>
    <lineage>
        <taxon>Eukaryota</taxon>
        <taxon>Fungi</taxon>
        <taxon>Dikarya</taxon>
        <taxon>Ascomycota</taxon>
        <taxon>Pezizomycotina</taxon>
        <taxon>Lecanoromycetes</taxon>
        <taxon>OSLEUM clade</taxon>
        <taxon>Umbilicariomycetidae</taxon>
        <taxon>Umbilicariales</taxon>
        <taxon>Umbilicariaceae</taxon>
        <taxon>Lasallia</taxon>
    </lineage>
</organism>
<dbReference type="SUPFAM" id="SSF52540">
    <property type="entry name" value="P-loop containing nucleoside triphosphate hydrolases"/>
    <property type="match status" value="1"/>
</dbReference>
<dbReference type="InterPro" id="IPR050360">
    <property type="entry name" value="MFS_Sugar_Transporters"/>
</dbReference>
<evidence type="ECO:0000256" key="5">
    <source>
        <dbReference type="ARBA" id="ARBA00022989"/>
    </source>
</evidence>
<keyword evidence="6 8" id="KW-0472">Membrane</keyword>
<comment type="similarity">
    <text evidence="2">Belongs to the major facilitator superfamily. Sugar transporter (TC 2.A.1.1) family.</text>
</comment>
<dbReference type="InterPro" id="IPR036259">
    <property type="entry name" value="MFS_trans_sf"/>
</dbReference>
<dbReference type="InterPro" id="IPR003663">
    <property type="entry name" value="Sugar/inositol_transpt"/>
</dbReference>
<keyword evidence="4 8" id="KW-0812">Transmembrane</keyword>
<dbReference type="PANTHER" id="PTHR48022">
    <property type="entry name" value="PLASTIDIC GLUCOSE TRANSPORTER 4"/>
    <property type="match status" value="1"/>
</dbReference>
<feature type="domain" description="Major facilitator superfamily (MFS) profile" evidence="9">
    <location>
        <begin position="50"/>
        <end position="511"/>
    </location>
</feature>
<evidence type="ECO:0000256" key="4">
    <source>
        <dbReference type="ARBA" id="ARBA00022692"/>
    </source>
</evidence>
<sequence>MDPSKENRAPALPSGRNNFTNHAGAVWECRDMYGPPGFRGLFSNYYATLCAAFSALGGMLFGYDQGVVSVILVMPQFLARFSQVSSTASGAGFWKGLLTAMIELGAFIGALNQGWVADKISRKYSIVVAVCIFTVGSILQTASVNYPMLVVARLIGGVGIGMLSMVAPLYISEISPPEIRGTLLVLEEFSIVSGIVIAFWITYGTRYMAGEWAWRLPFLLQLAPGLVLGVGILLLPFSPRWLASKGRDQEALQSLVKLRQLPATDARVEQEWYDIRAEVAFHKEVSAVRHPRLQNRSTLSRIKLEIASWADCFKRGCWRRTHIGVGLMFFQQFVGINALIYYSPTLFEMMGLNYSMQLIMSGVLNITQLVGVSSSIWTLDRFGRRPLLLWGSFFMTISHLIIAILVGLFSSNWPAHRAEGWVSVGFLLFYMLSFGASWGPVPWAMPSEIFPSSLRAKGVALSTCSNWFNNFIIGLITPPLVENTGFGAYTFFAVFCLLSLVWTFLFVPETNGRTLEQMDHVFKDIRSEQEEARRKAIEAEIISTGHVTYFVSRRVSNISVTETSFQGLHLGETVGSPQLSAPLSAYQGAAEQYRRRSPARPDPTAFYVQAGYDPSTFTRTSPSRGLTESYPTYYPLETANADLPAYPFDPPPSAFVSEPGPAQAEAYGAPDMSSYGYAQSPMLSGYSQQSSYSSPRSSSAQDYPFSRARPQSRTPSVLGSMPRENTSYPRRPMTSSVQGDYAGSVSGPSSHYGDYPQAYDMPPMGPMYSNPMTSTLAAPLEAEPQEGPTEYKLHLLLRPRRSFSASSTVQRVPGSYQSKVHSPRPQAPAVLKQERSFPAPVPTSQSRQNRLQNLTTQLLWRLQQSSPYHSSSSADLVLPALPEASLKSGAPARPGRLLPGLEESRGALYEIGVSDDGTFVGLAADEMEESLTNLRAMAASLGCKVNVLRTVIVGDCEWVEKTDSKKTKLPRLRKEQLWVMEALVLPDLDPRGQHGKATCSGVGPLHASSILYDDCGLPTEDTESQTEQLRVSLTGSTTSGKSSLLGTLSTSTLDNGRGKSRLSLLKHRHEIASGVTSSVAPELVGYQNVAMLDGTTSTDTNVINYASGNVSSWNDIHSATEDGRLVFVTDSAGHPRYRRTIIRNLVSWAPHWTVCCVAADDSEDSGGRIGATATAEELFGSAGAGVDLSKAHIELCLNLDLSLVIAITKLDLASKAGLRQTLAKVLSTLKAAGRQPIILSTTNRERLVSHSQSLARSEEEEVRRMLISVGENVSLAVPIVLTSAVSGTGIGTLHALLRHLPIPSPVPLRRSSIAAGVVSGPSGAPPSVLFHIDEIFDLSSTGTRSPQRSLHYIDGQDAGQLLILSGHIKYGELSIGDELLVGPIVLDNGNEYTRQDIYRATPFDQSKNIAGAGISAGARAKFSPEGLSLPVQSSSNRTSLPESRHWQHVRVLSLRNLRLPVRKLLAGQVGTISITSVASAGSGNPGCMAASMANLKLRKGMILANFDLPPNVDAMPAVHRSFTAAFSQHNPATLIPGVLSIVYIASIRASVKVLSVGTSDHLDASSSKIGDVFDFDDNRDDDGGVGLSHGHPGLGQFEASFQFLQYHEWVEVGTQVLVMPSGSGAANTAERGEKSSVGLEGLVGRIIRVMF</sequence>
<evidence type="ECO:0000256" key="1">
    <source>
        <dbReference type="ARBA" id="ARBA00004141"/>
    </source>
</evidence>
<feature type="transmembrane region" description="Helical" evidence="8">
    <location>
        <begin position="421"/>
        <end position="438"/>
    </location>
</feature>
<dbReference type="EMBL" id="FWEW01003604">
    <property type="protein sequence ID" value="SLM39946.1"/>
    <property type="molecule type" value="Genomic_DNA"/>
</dbReference>
<dbReference type="GO" id="GO:0005525">
    <property type="term" value="F:GTP binding"/>
    <property type="evidence" value="ECO:0007669"/>
    <property type="project" value="InterPro"/>
</dbReference>
<evidence type="ECO:0000313" key="10">
    <source>
        <dbReference type="EMBL" id="SLM39946.1"/>
    </source>
</evidence>
<feature type="transmembrane region" description="Helical" evidence="8">
    <location>
        <begin position="218"/>
        <end position="237"/>
    </location>
</feature>
<dbReference type="Gene3D" id="1.20.1250.20">
    <property type="entry name" value="MFS general substrate transporter like domains"/>
    <property type="match status" value="1"/>
</dbReference>
<keyword evidence="5 8" id="KW-1133">Transmembrane helix</keyword>
<evidence type="ECO:0000256" key="3">
    <source>
        <dbReference type="ARBA" id="ARBA00022448"/>
    </source>
</evidence>
<evidence type="ECO:0000256" key="6">
    <source>
        <dbReference type="ARBA" id="ARBA00023136"/>
    </source>
</evidence>
<dbReference type="CDD" id="cd17356">
    <property type="entry name" value="MFS_HXT"/>
    <property type="match status" value="1"/>
</dbReference>
<dbReference type="Pfam" id="PF00009">
    <property type="entry name" value="GTP_EFTU"/>
    <property type="match status" value="1"/>
</dbReference>
<dbReference type="FunFam" id="1.20.1250.20:FF:000026">
    <property type="entry name" value="MFS quinate transporter QutD"/>
    <property type="match status" value="1"/>
</dbReference>
<feature type="transmembrane region" description="Helical" evidence="8">
    <location>
        <begin position="124"/>
        <end position="144"/>
    </location>
</feature>
<feature type="transmembrane region" description="Helical" evidence="8">
    <location>
        <begin position="323"/>
        <end position="342"/>
    </location>
</feature>
<comment type="subcellular location">
    <subcellularLocation>
        <location evidence="1">Membrane</location>
        <topology evidence="1">Multi-pass membrane protein</topology>
    </subcellularLocation>
</comment>
<dbReference type="GO" id="GO:0016020">
    <property type="term" value="C:membrane"/>
    <property type="evidence" value="ECO:0007669"/>
    <property type="project" value="UniProtKB-SubCell"/>
</dbReference>
<reference evidence="11" key="1">
    <citation type="submission" date="2017-03" db="EMBL/GenBank/DDBJ databases">
        <authorList>
            <person name="Sharma R."/>
            <person name="Thines M."/>
        </authorList>
    </citation>
    <scope>NUCLEOTIDE SEQUENCE [LARGE SCALE GENOMIC DNA]</scope>
</reference>
<dbReference type="GO" id="GO:0003924">
    <property type="term" value="F:GTPase activity"/>
    <property type="evidence" value="ECO:0007669"/>
    <property type="project" value="InterPro"/>
</dbReference>
<feature type="transmembrane region" description="Helical" evidence="8">
    <location>
        <begin position="459"/>
        <end position="480"/>
    </location>
</feature>
<dbReference type="InterPro" id="IPR000795">
    <property type="entry name" value="T_Tr_GTP-bd_dom"/>
</dbReference>
<dbReference type="GO" id="GO:0005351">
    <property type="term" value="F:carbohydrate:proton symporter activity"/>
    <property type="evidence" value="ECO:0007669"/>
    <property type="project" value="TreeGrafter"/>
</dbReference>
<evidence type="ECO:0000259" key="9">
    <source>
        <dbReference type="PROSITE" id="PS50850"/>
    </source>
</evidence>
<feature type="compositionally biased region" description="Polar residues" evidence="7">
    <location>
        <begin position="806"/>
        <end position="820"/>
    </location>
</feature>
<feature type="compositionally biased region" description="Polar residues" evidence="7">
    <location>
        <begin position="709"/>
        <end position="738"/>
    </location>
</feature>
<dbReference type="InterPro" id="IPR005829">
    <property type="entry name" value="Sugar_transporter_CS"/>
</dbReference>
<dbReference type="PANTHER" id="PTHR48022:SF14">
    <property type="entry name" value="MAJOR FACILITATOR SUPERFAMILY (MFS) PROFILE DOMAIN-CONTAINING PROTEIN-RELATED"/>
    <property type="match status" value="1"/>
</dbReference>
<dbReference type="PROSITE" id="PS00217">
    <property type="entry name" value="SUGAR_TRANSPORT_2"/>
    <property type="match status" value="1"/>
</dbReference>
<feature type="transmembrane region" description="Helical" evidence="8">
    <location>
        <begin position="183"/>
        <end position="203"/>
    </location>
</feature>
<feature type="transmembrane region" description="Helical" evidence="8">
    <location>
        <begin position="387"/>
        <end position="409"/>
    </location>
</feature>
<evidence type="ECO:0000256" key="2">
    <source>
        <dbReference type="ARBA" id="ARBA00010992"/>
    </source>
</evidence>
<dbReference type="Gene3D" id="3.40.50.300">
    <property type="entry name" value="P-loop containing nucleotide triphosphate hydrolases"/>
    <property type="match status" value="1"/>
</dbReference>
<feature type="transmembrane region" description="Helical" evidence="8">
    <location>
        <begin position="93"/>
        <end position="112"/>
    </location>
</feature>
<dbReference type="SUPFAM" id="SSF103473">
    <property type="entry name" value="MFS general substrate transporter"/>
    <property type="match status" value="1"/>
</dbReference>
<feature type="transmembrane region" description="Helical" evidence="8">
    <location>
        <begin position="45"/>
        <end position="73"/>
    </location>
</feature>
<dbReference type="PROSITE" id="PS50850">
    <property type="entry name" value="MFS"/>
    <property type="match status" value="1"/>
</dbReference>
<accession>A0A1W5DA12</accession>